<evidence type="ECO:0000313" key="3">
    <source>
        <dbReference type="EMBL" id="UUF94166.1"/>
    </source>
</evidence>
<evidence type="ECO:0000259" key="2">
    <source>
        <dbReference type="Pfam" id="PF22213"/>
    </source>
</evidence>
<protein>
    <submittedName>
        <fullName evidence="3">RNA-dependent RNA polymerase</fullName>
        <ecNumber evidence="3">2.7.7.48</ecNumber>
    </submittedName>
</protein>
<keyword evidence="3" id="KW-0808">Transferase</keyword>
<dbReference type="InterPro" id="IPR054006">
    <property type="entry name" value="RdRP_N"/>
</dbReference>
<sequence>MFRYDSVKWNTFDTISAYIIDSYENTFAFNKFGKLPENSYWKNDFKPISYRELLDTNFRSENIIGTISECRLRDFQFIFKPRPFNRDFYPENANKTDFKPDRPYNYLASFSLKSYYAQVPKSNGSEESDFEHKLFGQITALIELYQFQTQGGDIWRVISSILWELDDYYNTQNHIVRHILYHILEPYTSAPFYQTHNSFKFYLEDHDVISILPCMIYMLGSIGVDIIAGVLHTSTAVCAWNNYVFYSDDSIFDTYLKHKSDLTSWFEPKIASLGVQRVPRFSLYGELIEAGVVDCSQDKIFAKLHKDTLDDYPETSVARCLRRLVLDCTTKEDTIRALLLCRTVSNTRLYLATLLELGKEAGSGARTEGQLVIPPVPTKITISRNAIVELKFPQSVQDFPKMLAYLRNFIPQVLAAIKKVNFNQKFIDMLTTRSSGQKVRNADYSKLVNQASQVRVVNAAVTADKFAHESSIQDIAIRVTRAGVRFQIGRRARQIFITSNEEFALNVPIYVILEAFTSISPYAHLGKQQGGVTDFATALATTTMEGILHSYSDIAGMDASYQRSLQLTLGAFLLEVASQTDQYSYASFLTKREPVKDLEFDTEVEMLVPALHACVGETIRRRIAPIAFDSPIFGRQTMENQAFGSGLASTSVNHTVTIIADVRGNDYAVGNTERIGLNVLGDDLSTRFYARRGNELALLEQDAENMNKLGFKLETGASFLTTELLQQRALLGSYVPYPDRISTITTERPNFKSMPKERCDEDFQLFSDLANRAIDVDRLSNFTFVKAAFTSRRLTVSATPANIKKLQSVKPDTYGHACKIKILPIIERETVRRGRTEKKMQKVQITLPLSWLVLHGGGELPSPALQRKDLTFTSPKSLYGPRGHYCNRIIFDLCQDQMELDHELLKAYNFDVGHALAQVNMVGFRQLGRRKRIDRKEIKNMSHSLLTHGDSTAIEESEKAYRQLLKVNIKVPENHVYAYQTENKIYEALMAPEVNKFEDVLIPDTFVSLLTRKRSPISDVNMKAHRYTINKIPDEPRMELLYPFLGECAVQPNASKYSTSWMLMQMFGFMTSEKVERMSTLSVITGKYGLFKVGDSQFKEAMRIYRQSPDYLDVFFDAMNLSPSAREIYRNALDYHRNPRETVYEYVVTNRQLMIINPDFGSIRDFISSPDELRALEQKHGPRFSKLVSFLYILSSAQEYAGERLTCTLWDKDLEPENSKRQFEIIHNDGVEEVS</sequence>
<feature type="domain" description="RNA-directed RNA polymerase N-terminal" evidence="1">
    <location>
        <begin position="78"/>
        <end position="292"/>
    </location>
</feature>
<keyword evidence="3" id="KW-0548">Nucleotidyltransferase</keyword>
<proteinExistence type="predicted"/>
<dbReference type="InterPro" id="IPR054002">
    <property type="entry name" value="RdRP_C"/>
</dbReference>
<evidence type="ECO:0000313" key="4">
    <source>
        <dbReference type="Proteomes" id="UP001253307"/>
    </source>
</evidence>
<name>A0AAE9SQ65_9REOV</name>
<dbReference type="Pfam" id="PF22212">
    <property type="entry name" value="CPV_RdRP_pol_dom"/>
    <property type="match status" value="1"/>
</dbReference>
<dbReference type="Proteomes" id="UP001253307">
    <property type="component" value="Genome"/>
</dbReference>
<organism evidence="3 4">
    <name type="scientific">Antheraea assamensis cypovirus 4</name>
    <dbReference type="NCBI Taxonomy" id="180166"/>
    <lineage>
        <taxon>Viruses</taxon>
        <taxon>Riboviria</taxon>
        <taxon>Orthornavirae</taxon>
        <taxon>Duplornaviricota</taxon>
        <taxon>Resentoviricetes</taxon>
        <taxon>Reovirales</taxon>
        <taxon>Spinareoviridae</taxon>
        <taxon>Cypovirus</taxon>
        <taxon>Cypovirus antheraeae</taxon>
    </lineage>
</organism>
<dbReference type="Pfam" id="PF22213">
    <property type="entry name" value="CPV_RdRP_C"/>
    <property type="match status" value="1"/>
</dbReference>
<keyword evidence="3" id="KW-0696">RNA-directed RNA polymerase</keyword>
<reference evidence="3" key="1">
    <citation type="submission" date="2022-06" db="EMBL/GenBank/DDBJ databases">
        <title>Assembly and Annotation of Antheraea assamensis cypovirus 4.</title>
        <authorList>
            <person name="Basak S."/>
            <person name="Hepat R."/>
            <person name="Saikia K."/>
            <person name="Thakur D."/>
        </authorList>
    </citation>
    <scope>NUCLEOTIDE SEQUENCE</scope>
    <source>
        <strain evidence="3">AaCPV4</strain>
    </source>
</reference>
<dbReference type="EC" id="2.7.7.48" evidence="3"/>
<accession>A0AAE9SQ65</accession>
<evidence type="ECO:0000259" key="1">
    <source>
        <dbReference type="Pfam" id="PF22209"/>
    </source>
</evidence>
<dbReference type="EMBL" id="ON783658">
    <property type="protein sequence ID" value="UUF94166.1"/>
    <property type="molecule type" value="Genomic_RNA"/>
</dbReference>
<dbReference type="Pfam" id="PF22209">
    <property type="entry name" value="CPV_RdRP_N"/>
    <property type="match status" value="1"/>
</dbReference>
<feature type="domain" description="RNA-directed RNA polymerase C-terminal" evidence="2">
    <location>
        <begin position="879"/>
        <end position="1211"/>
    </location>
</feature>
<dbReference type="GO" id="GO:0003968">
    <property type="term" value="F:RNA-directed RNA polymerase activity"/>
    <property type="evidence" value="ECO:0007669"/>
    <property type="project" value="UniProtKB-KW"/>
</dbReference>